<keyword evidence="1" id="KW-1133">Transmembrane helix</keyword>
<dbReference type="PANTHER" id="PTHR38095">
    <property type="entry name" value="ANAEROBIC DIMETHYL SULFOXIDE REDUCTASE CHAIN YNFH"/>
    <property type="match status" value="1"/>
</dbReference>
<evidence type="ECO:0000256" key="1">
    <source>
        <dbReference type="SAM" id="Phobius"/>
    </source>
</evidence>
<keyword evidence="1" id="KW-0472">Membrane</keyword>
<accession>A0A2X2T2P4</accession>
<dbReference type="GO" id="GO:0009390">
    <property type="term" value="C:dimethyl sulfoxide reductase complex"/>
    <property type="evidence" value="ECO:0007669"/>
    <property type="project" value="TreeGrafter"/>
</dbReference>
<dbReference type="Proteomes" id="UP000251197">
    <property type="component" value="Unassembled WGS sequence"/>
</dbReference>
<keyword evidence="1" id="KW-0812">Transmembrane</keyword>
<dbReference type="GO" id="GO:0019645">
    <property type="term" value="P:anaerobic electron transport chain"/>
    <property type="evidence" value="ECO:0007669"/>
    <property type="project" value="InterPro"/>
</dbReference>
<organism evidence="2 3">
    <name type="scientific">Cedecea neteri</name>
    <dbReference type="NCBI Taxonomy" id="158822"/>
    <lineage>
        <taxon>Bacteria</taxon>
        <taxon>Pseudomonadati</taxon>
        <taxon>Pseudomonadota</taxon>
        <taxon>Gammaproteobacteria</taxon>
        <taxon>Enterobacterales</taxon>
        <taxon>Enterobacteriaceae</taxon>
        <taxon>Cedecea</taxon>
    </lineage>
</organism>
<dbReference type="PANTHER" id="PTHR38095:SF2">
    <property type="entry name" value="ANAEROBIC DIMETHYL SULFOXIDE REDUCTASE CHAIN C"/>
    <property type="match status" value="1"/>
</dbReference>
<reference evidence="2 3" key="1">
    <citation type="submission" date="2018-06" db="EMBL/GenBank/DDBJ databases">
        <authorList>
            <consortium name="Pathogen Informatics"/>
            <person name="Doyle S."/>
        </authorList>
    </citation>
    <scope>NUCLEOTIDE SEQUENCE [LARGE SCALE GENOMIC DNA]</scope>
    <source>
        <strain evidence="2 3">NCTC12120</strain>
    </source>
</reference>
<dbReference type="Pfam" id="PF04976">
    <property type="entry name" value="DmsC"/>
    <property type="match status" value="1"/>
</dbReference>
<name>A0A2X2T2P4_9ENTR</name>
<evidence type="ECO:0000313" key="2">
    <source>
        <dbReference type="EMBL" id="SQA96371.1"/>
    </source>
</evidence>
<dbReference type="AlphaFoldDB" id="A0A2X2T2P4"/>
<dbReference type="GO" id="GO:0005886">
    <property type="term" value="C:plasma membrane"/>
    <property type="evidence" value="ECO:0007669"/>
    <property type="project" value="TreeGrafter"/>
</dbReference>
<dbReference type="InterPro" id="IPR007059">
    <property type="entry name" value="DmsC"/>
</dbReference>
<dbReference type="GO" id="GO:0009389">
    <property type="term" value="F:dimethyl sulfoxide reductase activity"/>
    <property type="evidence" value="ECO:0007669"/>
    <property type="project" value="TreeGrafter"/>
</dbReference>
<gene>
    <name evidence="2" type="primary">dmsC_2</name>
    <name evidence="2" type="ORF">NCTC12120_00126</name>
</gene>
<feature type="transmembrane region" description="Helical" evidence="1">
    <location>
        <begin position="12"/>
        <end position="33"/>
    </location>
</feature>
<evidence type="ECO:0000313" key="3">
    <source>
        <dbReference type="Proteomes" id="UP000251197"/>
    </source>
</evidence>
<dbReference type="EMBL" id="UAVU01000003">
    <property type="protein sequence ID" value="SQA96371.1"/>
    <property type="molecule type" value="Genomic_DNA"/>
</dbReference>
<proteinExistence type="predicted"/>
<sequence length="85" mass="9697">MGNGWHEWPLMVFTVLGQCVAGGFMVMALALLYGVNDRATRRRAELMMVVLWILNGRRFHRLDTALRLTAARLQLAQPPRQFGVE</sequence>
<protein>
    <submittedName>
        <fullName evidence="2">DMSO reductase anchor subunit</fullName>
    </submittedName>
</protein>